<evidence type="ECO:0008006" key="4">
    <source>
        <dbReference type="Google" id="ProtNLM"/>
    </source>
</evidence>
<keyword evidence="1" id="KW-0732">Signal</keyword>
<protein>
    <recommendedName>
        <fullName evidence="4">Lipoprotein</fullName>
    </recommendedName>
</protein>
<name>A0AAX2MG77_CHRVL</name>
<dbReference type="RefSeq" id="WP_043616484.1">
    <property type="nucleotide sequence ID" value="NZ_JAGKRF010000011.1"/>
</dbReference>
<organism evidence="2 3">
    <name type="scientific">Chromobacterium violaceum</name>
    <dbReference type="NCBI Taxonomy" id="536"/>
    <lineage>
        <taxon>Bacteria</taxon>
        <taxon>Pseudomonadati</taxon>
        <taxon>Pseudomonadota</taxon>
        <taxon>Betaproteobacteria</taxon>
        <taxon>Neisseriales</taxon>
        <taxon>Chromobacteriaceae</taxon>
        <taxon>Chromobacterium</taxon>
    </lineage>
</organism>
<dbReference type="PROSITE" id="PS51257">
    <property type="entry name" value="PROKAR_LIPOPROTEIN"/>
    <property type="match status" value="1"/>
</dbReference>
<dbReference type="Proteomes" id="UP000254029">
    <property type="component" value="Unassembled WGS sequence"/>
</dbReference>
<accession>A0AAX2MG77</accession>
<feature type="chain" id="PRO_5043410373" description="Lipoprotein" evidence="1">
    <location>
        <begin position="20"/>
        <end position="104"/>
    </location>
</feature>
<reference evidence="2 3" key="1">
    <citation type="submission" date="2018-06" db="EMBL/GenBank/DDBJ databases">
        <authorList>
            <consortium name="Pathogen Informatics"/>
            <person name="Doyle S."/>
        </authorList>
    </citation>
    <scope>NUCLEOTIDE SEQUENCE [LARGE SCALE GENOMIC DNA]</scope>
    <source>
        <strain evidence="2 3">NCTC8684</strain>
    </source>
</reference>
<evidence type="ECO:0000256" key="1">
    <source>
        <dbReference type="SAM" id="SignalP"/>
    </source>
</evidence>
<proteinExistence type="predicted"/>
<feature type="signal peptide" evidence="1">
    <location>
        <begin position="1"/>
        <end position="19"/>
    </location>
</feature>
<evidence type="ECO:0000313" key="2">
    <source>
        <dbReference type="EMBL" id="SUY93196.1"/>
    </source>
</evidence>
<sequence length="104" mass="11189">MSLCRGLGLVLLLSLAGCASLERALAPEVGITTRQQADGGYEMRAQGQNGYIAIKKANHAAHKLCMNQGMKVADLNQEELGRLSASEAQPGAVIQLRFRCVKYD</sequence>
<dbReference type="AlphaFoldDB" id="A0AAX2MG77"/>
<gene>
    <name evidence="2" type="ORF">NCTC8684_04328</name>
</gene>
<evidence type="ECO:0000313" key="3">
    <source>
        <dbReference type="Proteomes" id="UP000254029"/>
    </source>
</evidence>
<dbReference type="EMBL" id="UIGR01000003">
    <property type="protein sequence ID" value="SUY93196.1"/>
    <property type="molecule type" value="Genomic_DNA"/>
</dbReference>
<comment type="caution">
    <text evidence="2">The sequence shown here is derived from an EMBL/GenBank/DDBJ whole genome shotgun (WGS) entry which is preliminary data.</text>
</comment>